<evidence type="ECO:0000259" key="5">
    <source>
        <dbReference type="SMART" id="SM00507"/>
    </source>
</evidence>
<dbReference type="KEGG" id="dov:DSCO28_49190"/>
<dbReference type="CDD" id="cd00085">
    <property type="entry name" value="HNHc"/>
    <property type="match status" value="1"/>
</dbReference>
<dbReference type="Pfam" id="PF01844">
    <property type="entry name" value="HNH"/>
    <property type="match status" value="1"/>
</dbReference>
<evidence type="ECO:0000256" key="3">
    <source>
        <dbReference type="ARBA" id="ARBA00038412"/>
    </source>
</evidence>
<reference evidence="6 7" key="1">
    <citation type="submission" date="2019-11" db="EMBL/GenBank/DDBJ databases">
        <title>Comparative genomics of hydrocarbon-degrading Desulfosarcina strains.</title>
        <authorList>
            <person name="Watanabe M."/>
            <person name="Kojima H."/>
            <person name="Fukui M."/>
        </authorList>
    </citation>
    <scope>NUCLEOTIDE SEQUENCE [LARGE SCALE GENOMIC DNA]</scope>
    <source>
        <strain evidence="6 7">28bB2T</strain>
    </source>
</reference>
<keyword evidence="1" id="KW-0540">Nuclease</keyword>
<evidence type="ECO:0000313" key="6">
    <source>
        <dbReference type="EMBL" id="BBO84353.1"/>
    </source>
</evidence>
<gene>
    <name evidence="6" type="ORF">DSCO28_49190</name>
</gene>
<sequence length="134" mass="15407">MPKNKTNDSNRLSQVVADARRHMQDREKTYREKALKMYPHVCGRCGREFSGKQLRELTVHHRDHNHDNNPPDGSNWELLCIYCHDNEHGRLEVAESYDNHSPSKEKSADSDFSHKPFAALEALLKSKGGDDADH</sequence>
<keyword evidence="6" id="KW-0255">Endonuclease</keyword>
<evidence type="ECO:0000313" key="7">
    <source>
        <dbReference type="Proteomes" id="UP000425960"/>
    </source>
</evidence>
<name>A0A5K7ZVS2_9BACT</name>
<keyword evidence="2" id="KW-0378">Hydrolase</keyword>
<dbReference type="SMART" id="SM00507">
    <property type="entry name" value="HNHc"/>
    <property type="match status" value="1"/>
</dbReference>
<comment type="similarity">
    <text evidence="3">Belongs to the HNH nuclease family.</text>
</comment>
<dbReference type="Proteomes" id="UP000425960">
    <property type="component" value="Chromosome"/>
</dbReference>
<protein>
    <recommendedName>
        <fullName evidence="4">Putative HNH nuclease YajD</fullName>
    </recommendedName>
</protein>
<dbReference type="GO" id="GO:0016787">
    <property type="term" value="F:hydrolase activity"/>
    <property type="evidence" value="ECO:0007669"/>
    <property type="project" value="UniProtKB-KW"/>
</dbReference>
<dbReference type="GO" id="GO:0005829">
    <property type="term" value="C:cytosol"/>
    <property type="evidence" value="ECO:0007669"/>
    <property type="project" value="TreeGrafter"/>
</dbReference>
<dbReference type="GO" id="GO:0003676">
    <property type="term" value="F:nucleic acid binding"/>
    <property type="evidence" value="ECO:0007669"/>
    <property type="project" value="InterPro"/>
</dbReference>
<dbReference type="AlphaFoldDB" id="A0A5K7ZVS2"/>
<organism evidence="6 7">
    <name type="scientific">Desulfosarcina ovata subsp. sediminis</name>
    <dbReference type="NCBI Taxonomy" id="885957"/>
    <lineage>
        <taxon>Bacteria</taxon>
        <taxon>Pseudomonadati</taxon>
        <taxon>Thermodesulfobacteriota</taxon>
        <taxon>Desulfobacteria</taxon>
        <taxon>Desulfobacterales</taxon>
        <taxon>Desulfosarcinaceae</taxon>
        <taxon>Desulfosarcina</taxon>
    </lineage>
</organism>
<dbReference type="GO" id="GO:0008270">
    <property type="term" value="F:zinc ion binding"/>
    <property type="evidence" value="ECO:0007669"/>
    <property type="project" value="InterPro"/>
</dbReference>
<dbReference type="EMBL" id="AP021876">
    <property type="protein sequence ID" value="BBO84353.1"/>
    <property type="molecule type" value="Genomic_DNA"/>
</dbReference>
<dbReference type="PANTHER" id="PTHR41286:SF1">
    <property type="entry name" value="HNH NUCLEASE YAJD-RELATED"/>
    <property type="match status" value="1"/>
</dbReference>
<dbReference type="PANTHER" id="PTHR41286">
    <property type="entry name" value="HNH NUCLEASE YAJD-RELATED"/>
    <property type="match status" value="1"/>
</dbReference>
<evidence type="ECO:0000256" key="1">
    <source>
        <dbReference type="ARBA" id="ARBA00022722"/>
    </source>
</evidence>
<evidence type="ECO:0000256" key="4">
    <source>
        <dbReference type="ARBA" id="ARBA00040194"/>
    </source>
</evidence>
<accession>A0A5K7ZVS2</accession>
<dbReference type="NCBIfam" id="NF008448">
    <property type="entry name" value="PRK11295.1"/>
    <property type="match status" value="1"/>
</dbReference>
<proteinExistence type="inferred from homology"/>
<dbReference type="GO" id="GO:0004519">
    <property type="term" value="F:endonuclease activity"/>
    <property type="evidence" value="ECO:0007669"/>
    <property type="project" value="UniProtKB-KW"/>
</dbReference>
<dbReference type="InterPro" id="IPR002711">
    <property type="entry name" value="HNH"/>
</dbReference>
<evidence type="ECO:0000256" key="2">
    <source>
        <dbReference type="ARBA" id="ARBA00022801"/>
    </source>
</evidence>
<dbReference type="InterPro" id="IPR003615">
    <property type="entry name" value="HNH_nuc"/>
</dbReference>
<feature type="domain" description="HNH nuclease" evidence="5">
    <location>
        <begin position="29"/>
        <end position="85"/>
    </location>
</feature>